<dbReference type="Proteomes" id="UP000002939">
    <property type="component" value="Unassembled WGS sequence"/>
</dbReference>
<comment type="caution">
    <text evidence="1">The sequence shown here is derived from an EMBL/GenBank/DDBJ whole genome shotgun (WGS) entry which is preliminary data.</text>
</comment>
<name>D0BNW0_9LACT</name>
<accession>D0BNW0</accession>
<protein>
    <submittedName>
        <fullName evidence="1">Uncharacterized protein</fullName>
    </submittedName>
</protein>
<dbReference type="HOGENOM" id="CLU_1495361_0_0_9"/>
<evidence type="ECO:0000313" key="2">
    <source>
        <dbReference type="Proteomes" id="UP000002939"/>
    </source>
</evidence>
<dbReference type="AlphaFoldDB" id="D0BNW0"/>
<reference evidence="1" key="2">
    <citation type="submission" date="2011-10" db="EMBL/GenBank/DDBJ databases">
        <title>The Genome Sequence of Granulicatella elegans ATCC 700633.</title>
        <authorList>
            <consortium name="The Broad Institute Genome Sequencing Platform"/>
            <consortium name="The Broad Institute Genome Sequencing Center for Infectious Disease"/>
            <person name="Earl A."/>
            <person name="Ward D."/>
            <person name="Feldgarden M."/>
            <person name="Gevers D."/>
            <person name="Sibley C.D."/>
            <person name="Field T.R."/>
            <person name="Grinwis M."/>
            <person name="Eshaghurshan C.S."/>
            <person name="Surette M.G."/>
            <person name="Young S.K."/>
            <person name="Zeng Q."/>
            <person name="Gargeya S."/>
            <person name="Fitzgerald M."/>
            <person name="Haas B."/>
            <person name="Abouelleil A."/>
            <person name="Alvarado L."/>
            <person name="Arachchi H.M."/>
            <person name="Berlin A."/>
            <person name="Brown A."/>
            <person name="Chapman S.B."/>
            <person name="Chen Z."/>
            <person name="Dunbar C."/>
            <person name="Freedman E."/>
            <person name="Gearin G."/>
            <person name="Goldberg J."/>
            <person name="Griggs A."/>
            <person name="Gujja S."/>
            <person name="Heiman D."/>
            <person name="Howarth C."/>
            <person name="Larson L."/>
            <person name="Lui A."/>
            <person name="MacDonald P.J.P."/>
            <person name="Montmayeur A."/>
            <person name="Murphy C."/>
            <person name="Neiman D."/>
            <person name="Pearson M."/>
            <person name="Priest M."/>
            <person name="Roberts A."/>
            <person name="Saif S."/>
            <person name="Shea T."/>
            <person name="Shenoy N."/>
            <person name="Sisk P."/>
            <person name="Stolte C."/>
            <person name="Sykes S."/>
            <person name="Wortman J."/>
            <person name="Nusbaum C."/>
            <person name="Birren B."/>
        </authorList>
    </citation>
    <scope>NUCLEOTIDE SEQUENCE [LARGE SCALE GENOMIC DNA]</scope>
    <source>
        <strain evidence="1">ATCC 700633</strain>
    </source>
</reference>
<evidence type="ECO:0000313" key="1">
    <source>
        <dbReference type="EMBL" id="EEW92345.1"/>
    </source>
</evidence>
<proteinExistence type="predicted"/>
<dbReference type="RefSeq" id="WP_006703921.1">
    <property type="nucleotide sequence ID" value="NZ_KI391971.1"/>
</dbReference>
<keyword evidence="2" id="KW-1185">Reference proteome</keyword>
<gene>
    <name evidence="1" type="ORF">HMPREF0446_01645</name>
</gene>
<dbReference type="STRING" id="626369.HMPREF0446_01645"/>
<dbReference type="OrthoDB" id="2224123at2"/>
<reference evidence="1" key="1">
    <citation type="submission" date="2009-09" db="EMBL/GenBank/DDBJ databases">
        <authorList>
            <consortium name="The Broad Institute Genome Sequencing Platform"/>
            <person name="Ward D."/>
            <person name="Feldgarden M."/>
            <person name="Earl A."/>
            <person name="Young S.K."/>
            <person name="Zeng Q."/>
            <person name="Koehrsen M."/>
            <person name="Alvarado L."/>
            <person name="Berlin A."/>
            <person name="Bochicchio J."/>
            <person name="Borenstein D."/>
            <person name="Chapman S.B."/>
            <person name="Chen Z."/>
            <person name="Engels R."/>
            <person name="Freedman E."/>
            <person name="Gellesch M."/>
            <person name="Goldberg J."/>
            <person name="Griggs A."/>
            <person name="Gujja S."/>
            <person name="Heilman E."/>
            <person name="Heiman D."/>
            <person name="Hepburn T."/>
            <person name="Howarth C."/>
            <person name="Jen D."/>
            <person name="Larson L."/>
            <person name="Lewis B."/>
            <person name="Mehta T."/>
            <person name="Park D."/>
            <person name="Pearson M."/>
            <person name="Roberts A."/>
            <person name="Saif S."/>
            <person name="Shea T."/>
            <person name="Shenoy N."/>
            <person name="Sisk P."/>
            <person name="Stolte C."/>
            <person name="Sykes S."/>
            <person name="Thomson T."/>
            <person name="Walk T."/>
            <person name="White J."/>
            <person name="Yandava C."/>
            <person name="Sibley C.D."/>
            <person name="Field T.R."/>
            <person name="Grinwis M."/>
            <person name="Eshaghurshan C.S."/>
            <person name="Surette M.G."/>
            <person name="Haas B."/>
            <person name="Nusbaum C."/>
            <person name="Birren B."/>
        </authorList>
    </citation>
    <scope>NUCLEOTIDE SEQUENCE [LARGE SCALE GENOMIC DNA]</scope>
    <source>
        <strain evidence="1">ATCC 700633</strain>
    </source>
</reference>
<sequence>MGLSFGPNYTWTDHFAQRALERFEVNNEQLPKWVGRQLGSLVEYNKNEEQRPEEKKYVSQIGVVFVCNTIEQKFLTCYEANDLVPEGKNITIHENNLALFSEEVAHIAKKYRHKDAKEMLMSIEEHLDNFHQFSHKILSGRLTERNYELIAKLIDEFHVIRSAMKIIETKQGDFKA</sequence>
<dbReference type="EMBL" id="ACRF02000018">
    <property type="protein sequence ID" value="EEW92345.1"/>
    <property type="molecule type" value="Genomic_DNA"/>
</dbReference>
<organism evidence="1 2">
    <name type="scientific">Granulicatella elegans ATCC 700633</name>
    <dbReference type="NCBI Taxonomy" id="626369"/>
    <lineage>
        <taxon>Bacteria</taxon>
        <taxon>Bacillati</taxon>
        <taxon>Bacillota</taxon>
        <taxon>Bacilli</taxon>
        <taxon>Lactobacillales</taxon>
        <taxon>Carnobacteriaceae</taxon>
        <taxon>Granulicatella</taxon>
    </lineage>
</organism>